<dbReference type="InterPro" id="IPR008546">
    <property type="entry name" value="VAN3-bd-like_auxin_canal"/>
</dbReference>
<dbReference type="InterPro" id="IPR040269">
    <property type="entry name" value="VAB"/>
</dbReference>
<sequence>MKTDMAVASAATLVAAQCVEAAESMGADRDHLMSAISSTDNVRSHGDISTLTAAAAKVACGRANKYKILLSDARKRPVAAIDFSGRRVTVRDVASKDNFKSNQTQKALANEVWNGDFHKNLVLSIKTQSLLEKDGSVLFVAGFVLAVVGSIDCCAGGCNTFRGHHVGVNSLVRPDQRLTWTTFKFLPKTCVVHESLTGFFLMYSGMVIPTKGIEEKRWKMIQLYIALNGSVVTAEEIAPYFDPKTTGKLVRSIELSLV</sequence>
<dbReference type="Pfam" id="PF05703">
    <property type="entry name" value="Auxin_canalis"/>
    <property type="match status" value="1"/>
</dbReference>
<organism evidence="2 3">
    <name type="scientific">Castilleja foliolosa</name>
    <dbReference type="NCBI Taxonomy" id="1961234"/>
    <lineage>
        <taxon>Eukaryota</taxon>
        <taxon>Viridiplantae</taxon>
        <taxon>Streptophyta</taxon>
        <taxon>Embryophyta</taxon>
        <taxon>Tracheophyta</taxon>
        <taxon>Spermatophyta</taxon>
        <taxon>Magnoliopsida</taxon>
        <taxon>eudicotyledons</taxon>
        <taxon>Gunneridae</taxon>
        <taxon>Pentapetalae</taxon>
        <taxon>asterids</taxon>
        <taxon>lamiids</taxon>
        <taxon>Lamiales</taxon>
        <taxon>Orobanchaceae</taxon>
        <taxon>Pedicularideae</taxon>
        <taxon>Castillejinae</taxon>
        <taxon>Castilleja</taxon>
    </lineage>
</organism>
<evidence type="ECO:0000313" key="3">
    <source>
        <dbReference type="Proteomes" id="UP001632038"/>
    </source>
</evidence>
<dbReference type="EMBL" id="JAVIJP010000002">
    <property type="protein sequence ID" value="KAL3655394.1"/>
    <property type="molecule type" value="Genomic_DNA"/>
</dbReference>
<dbReference type="AlphaFoldDB" id="A0ABD3EMD6"/>
<dbReference type="PANTHER" id="PTHR31351">
    <property type="entry name" value="EXPRESSED PROTEIN"/>
    <property type="match status" value="1"/>
</dbReference>
<comment type="caution">
    <text evidence="2">The sequence shown here is derived from an EMBL/GenBank/DDBJ whole genome shotgun (WGS) entry which is preliminary data.</text>
</comment>
<evidence type="ECO:0000313" key="2">
    <source>
        <dbReference type="EMBL" id="KAL3655394.1"/>
    </source>
</evidence>
<evidence type="ECO:0000259" key="1">
    <source>
        <dbReference type="Pfam" id="PF05703"/>
    </source>
</evidence>
<proteinExistence type="predicted"/>
<reference evidence="3" key="1">
    <citation type="journal article" date="2024" name="IScience">
        <title>Strigolactones Initiate the Formation of Haustorium-like Structures in Castilleja.</title>
        <authorList>
            <person name="Buerger M."/>
            <person name="Peterson D."/>
            <person name="Chory J."/>
        </authorList>
    </citation>
    <scope>NUCLEOTIDE SEQUENCE [LARGE SCALE GENOMIC DNA]</scope>
</reference>
<dbReference type="PANTHER" id="PTHR31351:SF41">
    <property type="entry name" value="VAN3-BINDING PROTEIN-LIKE"/>
    <property type="match status" value="1"/>
</dbReference>
<accession>A0ABD3EMD6</accession>
<protein>
    <recommendedName>
        <fullName evidence="1">VAN3-binding protein-like auxin canalisation domain-containing protein</fullName>
    </recommendedName>
</protein>
<keyword evidence="3" id="KW-1185">Reference proteome</keyword>
<name>A0ABD3EMD6_9LAMI</name>
<gene>
    <name evidence="2" type="ORF">CASFOL_001180</name>
</gene>
<feature type="domain" description="VAN3-binding protein-like auxin canalisation" evidence="1">
    <location>
        <begin position="2"/>
        <end position="57"/>
    </location>
</feature>
<dbReference type="Proteomes" id="UP001632038">
    <property type="component" value="Unassembled WGS sequence"/>
</dbReference>